<protein>
    <submittedName>
        <fullName evidence="1">Uncharacterized protein</fullName>
    </submittedName>
</protein>
<name>A0A645G3Q6_9ZZZZ</name>
<organism evidence="1">
    <name type="scientific">bioreactor metagenome</name>
    <dbReference type="NCBI Taxonomy" id="1076179"/>
    <lineage>
        <taxon>unclassified sequences</taxon>
        <taxon>metagenomes</taxon>
        <taxon>ecological metagenomes</taxon>
    </lineage>
</organism>
<proteinExistence type="predicted"/>
<sequence>MCGQVGASIHFFVHIQRRVLRVAQVIFNIGIKYAFGEGRFIAAAGPNALTFFTHDNCRTGVLAGWQHAFGGDFGVSQELQRYVLIVFAGFGIMEN</sequence>
<comment type="caution">
    <text evidence="1">The sequence shown here is derived from an EMBL/GenBank/DDBJ whole genome shotgun (WGS) entry which is preliminary data.</text>
</comment>
<evidence type="ECO:0000313" key="1">
    <source>
        <dbReference type="EMBL" id="MPN21275.1"/>
    </source>
</evidence>
<dbReference type="AlphaFoldDB" id="A0A645G3Q6"/>
<dbReference type="EMBL" id="VSSQ01069227">
    <property type="protein sequence ID" value="MPN21275.1"/>
    <property type="molecule type" value="Genomic_DNA"/>
</dbReference>
<gene>
    <name evidence="1" type="ORF">SDC9_168654</name>
</gene>
<accession>A0A645G3Q6</accession>
<reference evidence="1" key="1">
    <citation type="submission" date="2019-08" db="EMBL/GenBank/DDBJ databases">
        <authorList>
            <person name="Kucharzyk K."/>
            <person name="Murdoch R.W."/>
            <person name="Higgins S."/>
            <person name="Loffler F."/>
        </authorList>
    </citation>
    <scope>NUCLEOTIDE SEQUENCE</scope>
</reference>